<accession>A0A4S8M4E8</accession>
<feature type="signal peptide" evidence="1">
    <location>
        <begin position="1"/>
        <end position="25"/>
    </location>
</feature>
<evidence type="ECO:0000313" key="3">
    <source>
        <dbReference type="Proteomes" id="UP000297245"/>
    </source>
</evidence>
<name>A0A4S8M4E8_DENBC</name>
<dbReference type="GO" id="GO:0016788">
    <property type="term" value="F:hydrolase activity, acting on ester bonds"/>
    <property type="evidence" value="ECO:0007669"/>
    <property type="project" value="InterPro"/>
</dbReference>
<gene>
    <name evidence="2" type="ORF">K435DRAFT_838797</name>
</gene>
<dbReference type="AlphaFoldDB" id="A0A4S8M4E8"/>
<dbReference type="EMBL" id="ML179163">
    <property type="protein sequence ID" value="THU97047.1"/>
    <property type="molecule type" value="Genomic_DNA"/>
</dbReference>
<feature type="chain" id="PRO_5021025426" description="Carbohydrate esterase family 16 protein" evidence="1">
    <location>
        <begin position="26"/>
        <end position="335"/>
    </location>
</feature>
<reference evidence="2 3" key="1">
    <citation type="journal article" date="2019" name="Nat. Ecol. Evol.">
        <title>Megaphylogeny resolves global patterns of mushroom evolution.</title>
        <authorList>
            <person name="Varga T."/>
            <person name="Krizsan K."/>
            <person name="Foldi C."/>
            <person name="Dima B."/>
            <person name="Sanchez-Garcia M."/>
            <person name="Sanchez-Ramirez S."/>
            <person name="Szollosi G.J."/>
            <person name="Szarkandi J.G."/>
            <person name="Papp V."/>
            <person name="Albert L."/>
            <person name="Andreopoulos W."/>
            <person name="Angelini C."/>
            <person name="Antonin V."/>
            <person name="Barry K.W."/>
            <person name="Bougher N.L."/>
            <person name="Buchanan P."/>
            <person name="Buyck B."/>
            <person name="Bense V."/>
            <person name="Catcheside P."/>
            <person name="Chovatia M."/>
            <person name="Cooper J."/>
            <person name="Damon W."/>
            <person name="Desjardin D."/>
            <person name="Finy P."/>
            <person name="Geml J."/>
            <person name="Haridas S."/>
            <person name="Hughes K."/>
            <person name="Justo A."/>
            <person name="Karasinski D."/>
            <person name="Kautmanova I."/>
            <person name="Kiss B."/>
            <person name="Kocsube S."/>
            <person name="Kotiranta H."/>
            <person name="LaButti K.M."/>
            <person name="Lechner B.E."/>
            <person name="Liimatainen K."/>
            <person name="Lipzen A."/>
            <person name="Lukacs Z."/>
            <person name="Mihaltcheva S."/>
            <person name="Morgado L.N."/>
            <person name="Niskanen T."/>
            <person name="Noordeloos M.E."/>
            <person name="Ohm R.A."/>
            <person name="Ortiz-Santana B."/>
            <person name="Ovrebo C."/>
            <person name="Racz N."/>
            <person name="Riley R."/>
            <person name="Savchenko A."/>
            <person name="Shiryaev A."/>
            <person name="Soop K."/>
            <person name="Spirin V."/>
            <person name="Szebenyi C."/>
            <person name="Tomsovsky M."/>
            <person name="Tulloss R.E."/>
            <person name="Uehling J."/>
            <person name="Grigoriev I.V."/>
            <person name="Vagvolgyi C."/>
            <person name="Papp T."/>
            <person name="Martin F.M."/>
            <person name="Miettinen O."/>
            <person name="Hibbett D.S."/>
            <person name="Nagy L.G."/>
        </authorList>
    </citation>
    <scope>NUCLEOTIDE SEQUENCE [LARGE SCALE GENOMIC DNA]</scope>
    <source>
        <strain evidence="2 3">CBS 962.96</strain>
    </source>
</reference>
<dbReference type="Pfam" id="PF00657">
    <property type="entry name" value="Lipase_GDSL"/>
    <property type="match status" value="1"/>
</dbReference>
<sequence>MSSKSSTKPLLLLVSSCTLFQNVFSQIPTTPVFPALVNTSLPLTLAIEPACGSLSSENFTEINTGIIPLNSAMTIVAFGDSWTSNGANGSIPIPPMLWPPSPSAGSLITPGRRASNGFIWVESLANTFGAKLLDYAWGGAVIDNFAWNTTSSNNATSIPRVDFVSEANLFFFQGKILDSLNPSHTLYTVAFGINDEGQFEIAGGDWDLAFNTYITKLGELQAFGAKNILIHGMYKSHPNTDILQNRVFSYLRDSKTVNGTNFAFVNLERLFTAIANDPEPFGYKGNATCLISANTIVGGCDDPDHSVFWIPGHPSQNTHELMNLYTQAVLDECQV</sequence>
<dbReference type="SUPFAM" id="SSF52266">
    <property type="entry name" value="SGNH hydrolase"/>
    <property type="match status" value="1"/>
</dbReference>
<proteinExistence type="predicted"/>
<keyword evidence="1" id="KW-0732">Signal</keyword>
<keyword evidence="3" id="KW-1185">Reference proteome</keyword>
<protein>
    <recommendedName>
        <fullName evidence="4">Carbohydrate esterase family 16 protein</fullName>
    </recommendedName>
</protein>
<dbReference type="Gene3D" id="3.40.50.1110">
    <property type="entry name" value="SGNH hydrolase"/>
    <property type="match status" value="1"/>
</dbReference>
<dbReference type="Proteomes" id="UP000297245">
    <property type="component" value="Unassembled WGS sequence"/>
</dbReference>
<dbReference type="InterPro" id="IPR001087">
    <property type="entry name" value="GDSL"/>
</dbReference>
<evidence type="ECO:0008006" key="4">
    <source>
        <dbReference type="Google" id="ProtNLM"/>
    </source>
</evidence>
<evidence type="ECO:0000256" key="1">
    <source>
        <dbReference type="SAM" id="SignalP"/>
    </source>
</evidence>
<organism evidence="2 3">
    <name type="scientific">Dendrothele bispora (strain CBS 962.96)</name>
    <dbReference type="NCBI Taxonomy" id="1314807"/>
    <lineage>
        <taxon>Eukaryota</taxon>
        <taxon>Fungi</taxon>
        <taxon>Dikarya</taxon>
        <taxon>Basidiomycota</taxon>
        <taxon>Agaricomycotina</taxon>
        <taxon>Agaricomycetes</taxon>
        <taxon>Agaricomycetidae</taxon>
        <taxon>Agaricales</taxon>
        <taxon>Agaricales incertae sedis</taxon>
        <taxon>Dendrothele</taxon>
    </lineage>
</organism>
<dbReference type="InterPro" id="IPR036514">
    <property type="entry name" value="SGNH_hydro_sf"/>
</dbReference>
<evidence type="ECO:0000313" key="2">
    <source>
        <dbReference type="EMBL" id="THU97047.1"/>
    </source>
</evidence>
<dbReference type="OrthoDB" id="1600564at2759"/>